<sequence>MTEQEWLMDDNPGRWLYPDRMQAMSERKLRLFCAACCRRVWHLLPDGCRSAVEVAEAYSDGRADRDVLLRSSEVARGIASDADGNAQDAADASASAAEEDIRSHAFPVTVCASKAAWRRKGEREAEEAAQATLLRDIFGNPFRPVIFSPSWLTPTVVGIATAIYADRAFDRLPILADALQDAGCENDEILSHCRSEGPHVRGCWVVDLLTGRK</sequence>
<dbReference type="RefSeq" id="WP_246173504.1">
    <property type="nucleotide sequence ID" value="NZ_CP042425.1"/>
</dbReference>
<accession>A0A5C1AIR8</accession>
<dbReference type="EMBL" id="CP042425">
    <property type="protein sequence ID" value="QEL19061.1"/>
    <property type="molecule type" value="Genomic_DNA"/>
</dbReference>
<dbReference type="Proteomes" id="UP000324974">
    <property type="component" value="Chromosome"/>
</dbReference>
<gene>
    <name evidence="1" type="ORF">PX52LOC_06118</name>
</gene>
<evidence type="ECO:0008006" key="3">
    <source>
        <dbReference type="Google" id="ProtNLM"/>
    </source>
</evidence>
<dbReference type="AlphaFoldDB" id="A0A5C1AIR8"/>
<dbReference type="KEGG" id="lrs:PX52LOC_06118"/>
<proteinExistence type="predicted"/>
<organism evidence="1 2">
    <name type="scientific">Limnoglobus roseus</name>
    <dbReference type="NCBI Taxonomy" id="2598579"/>
    <lineage>
        <taxon>Bacteria</taxon>
        <taxon>Pseudomonadati</taxon>
        <taxon>Planctomycetota</taxon>
        <taxon>Planctomycetia</taxon>
        <taxon>Gemmatales</taxon>
        <taxon>Gemmataceae</taxon>
        <taxon>Limnoglobus</taxon>
    </lineage>
</organism>
<evidence type="ECO:0000313" key="1">
    <source>
        <dbReference type="EMBL" id="QEL19061.1"/>
    </source>
</evidence>
<reference evidence="2" key="1">
    <citation type="submission" date="2019-08" db="EMBL/GenBank/DDBJ databases">
        <title>Limnoglobus roseus gen. nov., sp. nov., a novel freshwater planctomycete with a giant genome from the family Gemmataceae.</title>
        <authorList>
            <person name="Kulichevskaya I.S."/>
            <person name="Naumoff D.G."/>
            <person name="Miroshnikov K."/>
            <person name="Ivanova A."/>
            <person name="Philippov D.A."/>
            <person name="Hakobyan A."/>
            <person name="Rijpstra I.C."/>
            <person name="Sinninghe Damste J.S."/>
            <person name="Liesack W."/>
            <person name="Dedysh S.N."/>
        </authorList>
    </citation>
    <scope>NUCLEOTIDE SEQUENCE [LARGE SCALE GENOMIC DNA]</scope>
    <source>
        <strain evidence="2">PX52</strain>
    </source>
</reference>
<keyword evidence="2" id="KW-1185">Reference proteome</keyword>
<evidence type="ECO:0000313" key="2">
    <source>
        <dbReference type="Proteomes" id="UP000324974"/>
    </source>
</evidence>
<protein>
    <recommendedName>
        <fullName evidence="3">SMI1/KNR4 family protein</fullName>
    </recommendedName>
</protein>
<name>A0A5C1AIR8_9BACT</name>